<evidence type="ECO:0000259" key="1">
    <source>
        <dbReference type="Pfam" id="PF01370"/>
    </source>
</evidence>
<reference evidence="2 3" key="1">
    <citation type="submission" date="2018-06" db="EMBL/GenBank/DDBJ databases">
        <title>Genomic Encyclopedia of Archaeal and Bacterial Type Strains, Phase II (KMG-II): from individual species to whole genera.</title>
        <authorList>
            <person name="Goeker M."/>
        </authorList>
    </citation>
    <scope>NUCLEOTIDE SEQUENCE [LARGE SCALE GENOMIC DNA]</scope>
    <source>
        <strain evidence="2 3">DSM 25663</strain>
    </source>
</reference>
<dbReference type="GO" id="GO:0005737">
    <property type="term" value="C:cytoplasm"/>
    <property type="evidence" value="ECO:0007669"/>
    <property type="project" value="TreeGrafter"/>
</dbReference>
<dbReference type="InterPro" id="IPR051783">
    <property type="entry name" value="NAD(P)-dependent_oxidoreduct"/>
</dbReference>
<accession>A0A328YKB8</accession>
<dbReference type="EMBL" id="QLSZ01000005">
    <property type="protein sequence ID" value="RAR72502.1"/>
    <property type="molecule type" value="Genomic_DNA"/>
</dbReference>
<dbReference type="AlphaFoldDB" id="A0A328YKB8"/>
<comment type="caution">
    <text evidence="2">The sequence shown here is derived from an EMBL/GenBank/DDBJ whole genome shotgun (WGS) entry which is preliminary data.</text>
</comment>
<evidence type="ECO:0000313" key="3">
    <source>
        <dbReference type="Proteomes" id="UP000248840"/>
    </source>
</evidence>
<dbReference type="InterPro" id="IPR036291">
    <property type="entry name" value="NAD(P)-bd_dom_sf"/>
</dbReference>
<evidence type="ECO:0000313" key="2">
    <source>
        <dbReference type="EMBL" id="RAR72502.1"/>
    </source>
</evidence>
<protein>
    <submittedName>
        <fullName evidence="2">Nucleoside-diphosphate-sugar epimerase</fullName>
    </submittedName>
</protein>
<dbReference type="GO" id="GO:0004029">
    <property type="term" value="F:aldehyde dehydrogenase (NAD+) activity"/>
    <property type="evidence" value="ECO:0007669"/>
    <property type="project" value="TreeGrafter"/>
</dbReference>
<dbReference type="PANTHER" id="PTHR48079:SF6">
    <property type="entry name" value="NAD(P)-BINDING DOMAIN-CONTAINING PROTEIN-RELATED"/>
    <property type="match status" value="1"/>
</dbReference>
<dbReference type="Pfam" id="PF01370">
    <property type="entry name" value="Epimerase"/>
    <property type="match status" value="1"/>
</dbReference>
<dbReference type="PANTHER" id="PTHR48079">
    <property type="entry name" value="PROTEIN YEEZ"/>
    <property type="match status" value="1"/>
</dbReference>
<dbReference type="InterPro" id="IPR001509">
    <property type="entry name" value="Epimerase_deHydtase"/>
</dbReference>
<dbReference type="Gene3D" id="3.40.50.720">
    <property type="entry name" value="NAD(P)-binding Rossmann-like Domain"/>
    <property type="match status" value="1"/>
</dbReference>
<organism evidence="2 3">
    <name type="scientific">Flavobacterium aciduliphilum</name>
    <dbReference type="NCBI Taxonomy" id="1101402"/>
    <lineage>
        <taxon>Bacteria</taxon>
        <taxon>Pseudomonadati</taxon>
        <taxon>Bacteroidota</taxon>
        <taxon>Flavobacteriia</taxon>
        <taxon>Flavobacteriales</taxon>
        <taxon>Flavobacteriaceae</taxon>
        <taxon>Flavobacterium</taxon>
    </lineage>
</organism>
<dbReference type="OrthoDB" id="596910at2"/>
<dbReference type="Proteomes" id="UP000248840">
    <property type="component" value="Unassembled WGS sequence"/>
</dbReference>
<name>A0A328YKB8_9FLAO</name>
<keyword evidence="3" id="KW-1185">Reference proteome</keyword>
<gene>
    <name evidence="2" type="ORF">CLV55_10569</name>
</gene>
<dbReference type="SUPFAM" id="SSF51735">
    <property type="entry name" value="NAD(P)-binding Rossmann-fold domains"/>
    <property type="match status" value="1"/>
</dbReference>
<dbReference type="RefSeq" id="WP_112112988.1">
    <property type="nucleotide sequence ID" value="NZ_QLSZ01000005.1"/>
</dbReference>
<proteinExistence type="predicted"/>
<feature type="domain" description="NAD-dependent epimerase/dehydratase" evidence="1">
    <location>
        <begin position="2"/>
        <end position="236"/>
    </location>
</feature>
<sequence>MILVTGGTGLVGAHLLVYLTEHEQQPIRALYRNAAAVEKTKALFARYQKEALFEKIAWVEADILDIPALERAFENCDYVYHCAGLISFNPNDEERLRKVNIEGTANIVNLCLDFKVKKLCHVSSIAALGSLAPNEAFISETTEWNPEVAYSDYAISKYGAEMEVWRGYQEGLPVILVNPGVVFGPGFWNQGSGVFFSTVQKGLPFYTQGSTGYVAVSDVVTIMHQLMISDNVGERYVLVAENFSFKDMIFLIAEKLGVKKPRFEARLGLLNLAWKVDWFLHLLFRKPRRLYRLNVKTLTAQETFSNRKIVETLGYTFTRMDLYLDSILTQKNNF</sequence>